<dbReference type="Proteomes" id="UP000663193">
    <property type="component" value="Chromosome 11"/>
</dbReference>
<name>A0A7U2I667_PHANO</name>
<reference evidence="2" key="1">
    <citation type="journal article" date="2021" name="BMC Genomics">
        <title>Chromosome-level genome assembly and manually-curated proteome of model necrotroph Parastagonospora nodorum Sn15 reveals a genome-wide trove of candidate effector homologs, and redundancy of virulence-related functions within an accessory chromosome.</title>
        <authorList>
            <person name="Bertazzoni S."/>
            <person name="Jones D.A.B."/>
            <person name="Phan H.T."/>
            <person name="Tan K.-C."/>
            <person name="Hane J.K."/>
        </authorList>
    </citation>
    <scope>NUCLEOTIDE SEQUENCE [LARGE SCALE GENOMIC DNA]</scope>
    <source>
        <strain evidence="2">SN15 / ATCC MYA-4574 / FGSC 10173)</strain>
    </source>
</reference>
<evidence type="ECO:0000313" key="2">
    <source>
        <dbReference type="Proteomes" id="UP000663193"/>
    </source>
</evidence>
<organism evidence="1 2">
    <name type="scientific">Phaeosphaeria nodorum (strain SN15 / ATCC MYA-4574 / FGSC 10173)</name>
    <name type="common">Glume blotch fungus</name>
    <name type="synonym">Parastagonospora nodorum</name>
    <dbReference type="NCBI Taxonomy" id="321614"/>
    <lineage>
        <taxon>Eukaryota</taxon>
        <taxon>Fungi</taxon>
        <taxon>Dikarya</taxon>
        <taxon>Ascomycota</taxon>
        <taxon>Pezizomycotina</taxon>
        <taxon>Dothideomycetes</taxon>
        <taxon>Pleosporomycetidae</taxon>
        <taxon>Pleosporales</taxon>
        <taxon>Pleosporineae</taxon>
        <taxon>Phaeosphaeriaceae</taxon>
        <taxon>Parastagonospora</taxon>
    </lineage>
</organism>
<dbReference type="EMBL" id="CP069033">
    <property type="protein sequence ID" value="QRD00843.1"/>
    <property type="molecule type" value="Genomic_DNA"/>
</dbReference>
<sequence>MRPPNLCISHPRLSSMEKSHFKTALGQAIYEYGHESDRNNHRELCGNNPSSATILNTEPALRDRRFHAIHKLWSAISSEEHHILIKEAKSEGEKAQVASVMLEKGERAVELLKGLLESHQKLIIEEAENQEHSPKEMRLVLVGKPWKKREEMMWWMVSLLRIAAEWGIGEIFVTEGLPTEPEKSWDEAM</sequence>
<dbReference type="VEuPathDB" id="FungiDB:JI435_438680"/>
<proteinExistence type="predicted"/>
<gene>
    <name evidence="1" type="ORF">JI435_438680</name>
</gene>
<keyword evidence="2" id="KW-1185">Reference proteome</keyword>
<accession>A0A7U2I667</accession>
<dbReference type="AlphaFoldDB" id="A0A7U2I667"/>
<protein>
    <submittedName>
        <fullName evidence="1">Uncharacterized protein</fullName>
    </submittedName>
</protein>
<evidence type="ECO:0000313" key="1">
    <source>
        <dbReference type="EMBL" id="QRD00843.1"/>
    </source>
</evidence>